<dbReference type="Proteomes" id="UP000298416">
    <property type="component" value="Unassembled WGS sequence"/>
</dbReference>
<dbReference type="EMBL" id="PNBA02000002">
    <property type="protein sequence ID" value="KAG6433066.1"/>
    <property type="molecule type" value="Genomic_DNA"/>
</dbReference>
<comment type="caution">
    <text evidence="2">The sequence shown here is derived from an EMBL/GenBank/DDBJ whole genome shotgun (WGS) entry which is preliminary data.</text>
</comment>
<accession>A0A8X8YN52</accession>
<feature type="chain" id="PRO_5036503783" evidence="1">
    <location>
        <begin position="25"/>
        <end position="70"/>
    </location>
</feature>
<dbReference type="AlphaFoldDB" id="A0A8X8YN52"/>
<evidence type="ECO:0000313" key="2">
    <source>
        <dbReference type="EMBL" id="KAG6433066.1"/>
    </source>
</evidence>
<reference evidence="2" key="2">
    <citation type="submission" date="2020-08" db="EMBL/GenBank/DDBJ databases">
        <title>Plant Genome Project.</title>
        <authorList>
            <person name="Zhang R.-G."/>
        </authorList>
    </citation>
    <scope>NUCLEOTIDE SEQUENCE</scope>
    <source>
        <strain evidence="2">Huo1</strain>
        <tissue evidence="2">Leaf</tissue>
    </source>
</reference>
<reference evidence="2" key="1">
    <citation type="submission" date="2018-01" db="EMBL/GenBank/DDBJ databases">
        <authorList>
            <person name="Mao J.F."/>
        </authorList>
    </citation>
    <scope>NUCLEOTIDE SEQUENCE</scope>
    <source>
        <strain evidence="2">Huo1</strain>
        <tissue evidence="2">Leaf</tissue>
    </source>
</reference>
<sequence length="70" mass="7570">MVSKQLLLVLMALFFLQLSATSLARVEKMKEEEEQLTNLATAVLAEAAILGLPAGEGQEMEDHTCPVVVV</sequence>
<name>A0A8X8YN52_SALSN</name>
<protein>
    <submittedName>
        <fullName evidence="2">Uncharacterized protein</fullName>
    </submittedName>
</protein>
<evidence type="ECO:0000256" key="1">
    <source>
        <dbReference type="SAM" id="SignalP"/>
    </source>
</evidence>
<evidence type="ECO:0000313" key="3">
    <source>
        <dbReference type="Proteomes" id="UP000298416"/>
    </source>
</evidence>
<keyword evidence="1" id="KW-0732">Signal</keyword>
<organism evidence="2">
    <name type="scientific">Salvia splendens</name>
    <name type="common">Scarlet sage</name>
    <dbReference type="NCBI Taxonomy" id="180675"/>
    <lineage>
        <taxon>Eukaryota</taxon>
        <taxon>Viridiplantae</taxon>
        <taxon>Streptophyta</taxon>
        <taxon>Embryophyta</taxon>
        <taxon>Tracheophyta</taxon>
        <taxon>Spermatophyta</taxon>
        <taxon>Magnoliopsida</taxon>
        <taxon>eudicotyledons</taxon>
        <taxon>Gunneridae</taxon>
        <taxon>Pentapetalae</taxon>
        <taxon>asterids</taxon>
        <taxon>lamiids</taxon>
        <taxon>Lamiales</taxon>
        <taxon>Lamiaceae</taxon>
        <taxon>Nepetoideae</taxon>
        <taxon>Mentheae</taxon>
        <taxon>Salviinae</taxon>
        <taxon>Salvia</taxon>
        <taxon>Salvia subgen. Calosphace</taxon>
        <taxon>core Calosphace</taxon>
    </lineage>
</organism>
<feature type="signal peptide" evidence="1">
    <location>
        <begin position="1"/>
        <end position="24"/>
    </location>
</feature>
<gene>
    <name evidence="2" type="ORF">SASPL_104672</name>
</gene>
<proteinExistence type="predicted"/>
<keyword evidence="3" id="KW-1185">Reference proteome</keyword>